<proteinExistence type="predicted"/>
<sequence>MGVRPGNADYAVSAVFTDHDALTAYMASPEHQRIVTELIEPHLQDKSSVQFPVPSR</sequence>
<name>A0ABU7LB06_9NOCA</name>
<evidence type="ECO:0000259" key="1">
    <source>
        <dbReference type="PROSITE" id="PS51502"/>
    </source>
</evidence>
<dbReference type="Gene3D" id="3.30.70.100">
    <property type="match status" value="1"/>
</dbReference>
<reference evidence="2 3" key="1">
    <citation type="submission" date="2023-07" db="EMBL/GenBank/DDBJ databases">
        <authorList>
            <person name="Girao M."/>
            <person name="Carvalho M.F."/>
        </authorList>
    </citation>
    <scope>NUCLEOTIDE SEQUENCE [LARGE SCALE GENOMIC DNA]</scope>
    <source>
        <strain evidence="2 3">YIM65754</strain>
    </source>
</reference>
<dbReference type="PROSITE" id="PS51502">
    <property type="entry name" value="S_R_A_B_BARREL"/>
    <property type="match status" value="1"/>
</dbReference>
<dbReference type="SUPFAM" id="SSF54909">
    <property type="entry name" value="Dimeric alpha+beta barrel"/>
    <property type="match status" value="1"/>
</dbReference>
<keyword evidence="3" id="KW-1185">Reference proteome</keyword>
<organism evidence="2 3">
    <name type="scientific">Rhodococcus artemisiae</name>
    <dbReference type="NCBI Taxonomy" id="714159"/>
    <lineage>
        <taxon>Bacteria</taxon>
        <taxon>Bacillati</taxon>
        <taxon>Actinomycetota</taxon>
        <taxon>Actinomycetes</taxon>
        <taxon>Mycobacteriales</taxon>
        <taxon>Nocardiaceae</taxon>
        <taxon>Rhodococcus</taxon>
    </lineage>
</organism>
<protein>
    <submittedName>
        <fullName evidence="2">Dabb family protein</fullName>
    </submittedName>
</protein>
<dbReference type="Pfam" id="PF07876">
    <property type="entry name" value="Dabb"/>
    <property type="match status" value="1"/>
</dbReference>
<dbReference type="EMBL" id="JAUTXY010000004">
    <property type="protein sequence ID" value="MEE2058077.1"/>
    <property type="molecule type" value="Genomic_DNA"/>
</dbReference>
<gene>
    <name evidence="2" type="ORF">Q7514_11160</name>
</gene>
<evidence type="ECO:0000313" key="2">
    <source>
        <dbReference type="EMBL" id="MEE2058077.1"/>
    </source>
</evidence>
<accession>A0ABU7LB06</accession>
<dbReference type="Proteomes" id="UP001336020">
    <property type="component" value="Unassembled WGS sequence"/>
</dbReference>
<evidence type="ECO:0000313" key="3">
    <source>
        <dbReference type="Proteomes" id="UP001336020"/>
    </source>
</evidence>
<dbReference type="RefSeq" id="WP_330133317.1">
    <property type="nucleotide sequence ID" value="NZ_JAUTXY010000004.1"/>
</dbReference>
<dbReference type="InterPro" id="IPR011008">
    <property type="entry name" value="Dimeric_a/b-barrel"/>
</dbReference>
<feature type="domain" description="Stress-response A/B barrel" evidence="1">
    <location>
        <begin position="1"/>
        <end position="51"/>
    </location>
</feature>
<comment type="caution">
    <text evidence="2">The sequence shown here is derived from an EMBL/GenBank/DDBJ whole genome shotgun (WGS) entry which is preliminary data.</text>
</comment>
<dbReference type="InterPro" id="IPR013097">
    <property type="entry name" value="Dabb"/>
</dbReference>